<sequence>MSYRPLPIVAQHRPAAWRSLLLWALLTALAISGFSMLRQLEGDADIVQAPAAQRPA</sequence>
<evidence type="ECO:0000256" key="1">
    <source>
        <dbReference type="SAM" id="Phobius"/>
    </source>
</evidence>
<dbReference type="EMBL" id="JBDPZC010000011">
    <property type="protein sequence ID" value="MEO3715091.1"/>
    <property type="molecule type" value="Genomic_DNA"/>
</dbReference>
<protein>
    <submittedName>
        <fullName evidence="2">Uncharacterized protein</fullName>
    </submittedName>
</protein>
<name>A0ABV0GJ63_9BURK</name>
<organism evidence="2 3">
    <name type="scientific">Roseateles flavus</name>
    <dbReference type="NCBI Taxonomy" id="3149041"/>
    <lineage>
        <taxon>Bacteria</taxon>
        <taxon>Pseudomonadati</taxon>
        <taxon>Pseudomonadota</taxon>
        <taxon>Betaproteobacteria</taxon>
        <taxon>Burkholderiales</taxon>
        <taxon>Sphaerotilaceae</taxon>
        <taxon>Roseateles</taxon>
    </lineage>
</organism>
<keyword evidence="1" id="KW-0472">Membrane</keyword>
<evidence type="ECO:0000313" key="2">
    <source>
        <dbReference type="EMBL" id="MEO3715091.1"/>
    </source>
</evidence>
<feature type="transmembrane region" description="Helical" evidence="1">
    <location>
        <begin position="20"/>
        <end position="37"/>
    </location>
</feature>
<dbReference type="Proteomes" id="UP001462640">
    <property type="component" value="Unassembled WGS sequence"/>
</dbReference>
<reference evidence="2 3" key="1">
    <citation type="submission" date="2024-05" db="EMBL/GenBank/DDBJ databases">
        <title>Roseateles sp. 2.12 16S ribosomal RNA gene Genome sequencing and assembly.</title>
        <authorList>
            <person name="Woo H."/>
        </authorList>
    </citation>
    <scope>NUCLEOTIDE SEQUENCE [LARGE SCALE GENOMIC DNA]</scope>
    <source>
        <strain evidence="2 3">2.12</strain>
    </source>
</reference>
<proteinExistence type="predicted"/>
<keyword evidence="1" id="KW-0812">Transmembrane</keyword>
<comment type="caution">
    <text evidence="2">The sequence shown here is derived from an EMBL/GenBank/DDBJ whole genome shotgun (WGS) entry which is preliminary data.</text>
</comment>
<keyword evidence="1" id="KW-1133">Transmembrane helix</keyword>
<accession>A0ABV0GJ63</accession>
<dbReference type="RefSeq" id="WP_347612350.1">
    <property type="nucleotide sequence ID" value="NZ_JBDPZC010000011.1"/>
</dbReference>
<keyword evidence="3" id="KW-1185">Reference proteome</keyword>
<evidence type="ECO:0000313" key="3">
    <source>
        <dbReference type="Proteomes" id="UP001462640"/>
    </source>
</evidence>
<gene>
    <name evidence="2" type="ORF">ABDJ40_20175</name>
</gene>